<dbReference type="AlphaFoldDB" id="A0A068RNS7"/>
<evidence type="ECO:0000313" key="1">
    <source>
        <dbReference type="EMBL" id="CDH51624.1"/>
    </source>
</evidence>
<proteinExistence type="predicted"/>
<protein>
    <submittedName>
        <fullName evidence="1">Uncharacterized protein</fullName>
    </submittedName>
</protein>
<dbReference type="EMBL" id="CBTN010000010">
    <property type="protein sequence ID" value="CDH51624.1"/>
    <property type="molecule type" value="Genomic_DNA"/>
</dbReference>
<keyword evidence="2" id="KW-1185">Reference proteome</keyword>
<dbReference type="VEuPathDB" id="FungiDB:LCOR_03204.1"/>
<accession>A0A068RNS7</accession>
<dbReference type="Proteomes" id="UP000027586">
    <property type="component" value="Unassembled WGS sequence"/>
</dbReference>
<name>A0A068RNS7_9FUNG</name>
<comment type="caution">
    <text evidence="1">The sequence shown here is derived from an EMBL/GenBank/DDBJ whole genome shotgun (WGS) entry which is preliminary data.</text>
</comment>
<gene>
    <name evidence="1" type="ORF">LCOR_03204.1</name>
</gene>
<organism evidence="1 2">
    <name type="scientific">Lichtheimia corymbifera JMRC:FSU:9682</name>
    <dbReference type="NCBI Taxonomy" id="1263082"/>
    <lineage>
        <taxon>Eukaryota</taxon>
        <taxon>Fungi</taxon>
        <taxon>Fungi incertae sedis</taxon>
        <taxon>Mucoromycota</taxon>
        <taxon>Mucoromycotina</taxon>
        <taxon>Mucoromycetes</taxon>
        <taxon>Mucorales</taxon>
        <taxon>Lichtheimiaceae</taxon>
        <taxon>Lichtheimia</taxon>
    </lineage>
</organism>
<evidence type="ECO:0000313" key="2">
    <source>
        <dbReference type="Proteomes" id="UP000027586"/>
    </source>
</evidence>
<reference evidence="1" key="1">
    <citation type="submission" date="2013-08" db="EMBL/GenBank/DDBJ databases">
        <title>Gene expansion shapes genome architecture in the human pathogen Lichtheimia corymbifera: an evolutionary genomics analysis in the ancient terrestrial Mucorales (Mucoromycotina).</title>
        <authorList>
            <person name="Schwartze V.U."/>
            <person name="Winter S."/>
            <person name="Shelest E."/>
            <person name="Marcet-Houben M."/>
            <person name="Horn F."/>
            <person name="Wehner S."/>
            <person name="Hoffmann K."/>
            <person name="Riege K."/>
            <person name="Sammeth M."/>
            <person name="Nowrousian M."/>
            <person name="Valiante V."/>
            <person name="Linde J."/>
            <person name="Jacobsen I.D."/>
            <person name="Marz M."/>
            <person name="Brakhage A.A."/>
            <person name="Gabaldon T."/>
            <person name="Bocker S."/>
            <person name="Voigt K."/>
        </authorList>
    </citation>
    <scope>NUCLEOTIDE SEQUENCE [LARGE SCALE GENOMIC DNA]</scope>
    <source>
        <strain evidence="1">FSU 9682</strain>
    </source>
</reference>
<sequence>MNAVSFDCGIGVCKTVCAVKKGVVLKWGAHAMSLPFSSRQSDQDIRSIDMVGWKQGNRSQVVVVLEWGQQLRMGGGRGKKTRVEEVEIK</sequence>